<dbReference type="AlphaFoldDB" id="A0A315Y683"/>
<dbReference type="NCBIfam" id="TIGR02888">
    <property type="entry name" value="spore_YlmC_YmxH"/>
    <property type="match status" value="1"/>
</dbReference>
<feature type="domain" description="PRC-barrel" evidence="1">
    <location>
        <begin position="6"/>
        <end position="77"/>
    </location>
</feature>
<proteinExistence type="predicted"/>
<evidence type="ECO:0000313" key="3">
    <source>
        <dbReference type="Proteomes" id="UP000245720"/>
    </source>
</evidence>
<sequence length="99" mass="11113">MQVCFDEICRKEVIDMISGERLGFIDDVELDISGGRITSLIIFGSSRLFGLLGRDDDTILSCDEIRVVGEDIILVERSAKPHELKSTKKRRNSLSSLLK</sequence>
<dbReference type="InterPro" id="IPR027275">
    <property type="entry name" value="PRC-brl_dom"/>
</dbReference>
<dbReference type="PANTHER" id="PTHR40061">
    <property type="entry name" value="SPORULATION PROTEIN YLMC-RELATED"/>
    <property type="match status" value="1"/>
</dbReference>
<dbReference type="Gene3D" id="2.30.30.240">
    <property type="entry name" value="PRC-barrel domain"/>
    <property type="match status" value="1"/>
</dbReference>
<name>A0A315Y683_RUMFL</name>
<dbReference type="InterPro" id="IPR014238">
    <property type="entry name" value="Spore_YlmC/YmxH"/>
</dbReference>
<dbReference type="EMBL" id="QGDI01000001">
    <property type="protein sequence ID" value="PWJ15473.1"/>
    <property type="molecule type" value="Genomic_DNA"/>
</dbReference>
<protein>
    <submittedName>
        <fullName evidence="2">YlmC/YmxH family sporulation protein</fullName>
    </submittedName>
</protein>
<dbReference type="OrthoDB" id="6024937at2"/>
<dbReference type="InterPro" id="IPR011033">
    <property type="entry name" value="PRC_barrel-like_sf"/>
</dbReference>
<accession>A0A315Y683</accession>
<dbReference type="SUPFAM" id="SSF50346">
    <property type="entry name" value="PRC-barrel domain"/>
    <property type="match status" value="1"/>
</dbReference>
<dbReference type="Pfam" id="PF05239">
    <property type="entry name" value="PRC"/>
    <property type="match status" value="1"/>
</dbReference>
<evidence type="ECO:0000259" key="1">
    <source>
        <dbReference type="Pfam" id="PF05239"/>
    </source>
</evidence>
<reference evidence="2 3" key="1">
    <citation type="submission" date="2018-05" db="EMBL/GenBank/DDBJ databases">
        <title>The Hungate 1000. A catalogue of reference genomes from the rumen microbiome.</title>
        <authorList>
            <person name="Kelly W."/>
        </authorList>
    </citation>
    <scope>NUCLEOTIDE SEQUENCE [LARGE SCALE GENOMIC DNA]</scope>
    <source>
        <strain evidence="2 3">SAb67</strain>
    </source>
</reference>
<evidence type="ECO:0000313" key="2">
    <source>
        <dbReference type="EMBL" id="PWJ15473.1"/>
    </source>
</evidence>
<organism evidence="2 3">
    <name type="scientific">Ruminococcus flavefaciens</name>
    <dbReference type="NCBI Taxonomy" id="1265"/>
    <lineage>
        <taxon>Bacteria</taxon>
        <taxon>Bacillati</taxon>
        <taxon>Bacillota</taxon>
        <taxon>Clostridia</taxon>
        <taxon>Eubacteriales</taxon>
        <taxon>Oscillospiraceae</taxon>
        <taxon>Ruminococcus</taxon>
    </lineage>
</organism>
<gene>
    <name evidence="2" type="ORF">IE37_00373</name>
</gene>
<dbReference type="PANTHER" id="PTHR40061:SF1">
    <property type="entry name" value="SPORULATION PROTEIN YLMC-RELATED"/>
    <property type="match status" value="1"/>
</dbReference>
<comment type="caution">
    <text evidence="2">The sequence shown here is derived from an EMBL/GenBank/DDBJ whole genome shotgun (WGS) entry which is preliminary data.</text>
</comment>
<dbReference type="Proteomes" id="UP000245720">
    <property type="component" value="Unassembled WGS sequence"/>
</dbReference>